<accession>G4ZUA4</accession>
<dbReference type="GeneID" id="20659386"/>
<dbReference type="RefSeq" id="XP_009530807.1">
    <property type="nucleotide sequence ID" value="XM_009532512.1"/>
</dbReference>
<dbReference type="AlphaFoldDB" id="G4ZUA4"/>
<reference evidence="2 3" key="1">
    <citation type="journal article" date="2006" name="Science">
        <title>Phytophthora genome sequences uncover evolutionary origins and mechanisms of pathogenesis.</title>
        <authorList>
            <person name="Tyler B.M."/>
            <person name="Tripathy S."/>
            <person name="Zhang X."/>
            <person name="Dehal P."/>
            <person name="Jiang R.H."/>
            <person name="Aerts A."/>
            <person name="Arredondo F.D."/>
            <person name="Baxter L."/>
            <person name="Bensasson D."/>
            <person name="Beynon J.L."/>
            <person name="Chapman J."/>
            <person name="Damasceno C.M."/>
            <person name="Dorrance A.E."/>
            <person name="Dou D."/>
            <person name="Dickerman A.W."/>
            <person name="Dubchak I.L."/>
            <person name="Garbelotto M."/>
            <person name="Gijzen M."/>
            <person name="Gordon S.G."/>
            <person name="Govers F."/>
            <person name="Grunwald N.J."/>
            <person name="Huang W."/>
            <person name="Ivors K.L."/>
            <person name="Jones R.W."/>
            <person name="Kamoun S."/>
            <person name="Krampis K."/>
            <person name="Lamour K.H."/>
            <person name="Lee M.K."/>
            <person name="McDonald W.H."/>
            <person name="Medina M."/>
            <person name="Meijer H.J."/>
            <person name="Nordberg E.K."/>
            <person name="Maclean D.J."/>
            <person name="Ospina-Giraldo M.D."/>
            <person name="Morris P.F."/>
            <person name="Phuntumart V."/>
            <person name="Putnam N.H."/>
            <person name="Rash S."/>
            <person name="Rose J.K."/>
            <person name="Sakihama Y."/>
            <person name="Salamov A.A."/>
            <person name="Savidor A."/>
            <person name="Scheuring C.F."/>
            <person name="Smith B.M."/>
            <person name="Sobral B.W."/>
            <person name="Terry A."/>
            <person name="Torto-Alalibo T.A."/>
            <person name="Win J."/>
            <person name="Xu Z."/>
            <person name="Zhang H."/>
            <person name="Grigoriev I.V."/>
            <person name="Rokhsar D.S."/>
            <person name="Boore J.L."/>
        </authorList>
    </citation>
    <scope>NUCLEOTIDE SEQUENCE [LARGE SCALE GENOMIC DNA]</scope>
    <source>
        <strain evidence="2 3">P6497</strain>
    </source>
</reference>
<organism evidence="2 3">
    <name type="scientific">Phytophthora sojae (strain P6497)</name>
    <name type="common">Soybean stem and root rot agent</name>
    <name type="synonym">Phytophthora megasperma f. sp. glycines</name>
    <dbReference type="NCBI Taxonomy" id="1094619"/>
    <lineage>
        <taxon>Eukaryota</taxon>
        <taxon>Sar</taxon>
        <taxon>Stramenopiles</taxon>
        <taxon>Oomycota</taxon>
        <taxon>Peronosporomycetes</taxon>
        <taxon>Peronosporales</taxon>
        <taxon>Peronosporaceae</taxon>
        <taxon>Phytophthora</taxon>
    </lineage>
</organism>
<evidence type="ECO:0000256" key="1">
    <source>
        <dbReference type="SAM" id="MobiDB-lite"/>
    </source>
</evidence>
<sequence>MQRREERSSWGKAALTQSPAQLWDTNGLFTDYQNWITYRITLGELNLYREGWPAHRACPEATCSTHRETIDHIIWECEKAQLSWRHWVSKWLGRECSQNDIASLQPAIAQRQPPAVIPELLAHAQQCTATWTPHHNKAMTTLWRIWTTVTPVLLWRLRNYAVFNNEHSSPQETRAAVWSAGIYQVQAITAALEEEERDPRSGMVPGDMPRHHDDE</sequence>
<feature type="region of interest" description="Disordered" evidence="1">
    <location>
        <begin position="193"/>
        <end position="215"/>
    </location>
</feature>
<proteinExistence type="predicted"/>
<dbReference type="KEGG" id="psoj:PHYSODRAFT_512661"/>
<dbReference type="OMA" id="WITYRIT"/>
<evidence type="ECO:0000313" key="3">
    <source>
        <dbReference type="Proteomes" id="UP000002640"/>
    </source>
</evidence>
<evidence type="ECO:0008006" key="4">
    <source>
        <dbReference type="Google" id="ProtNLM"/>
    </source>
</evidence>
<protein>
    <recommendedName>
        <fullName evidence="4">Reverse transcriptase zinc-binding domain-containing protein</fullName>
    </recommendedName>
</protein>
<dbReference type="InParanoid" id="G4ZUA4"/>
<dbReference type="Proteomes" id="UP000002640">
    <property type="component" value="Unassembled WGS sequence"/>
</dbReference>
<dbReference type="EMBL" id="JH159156">
    <property type="protein sequence ID" value="EGZ13378.1"/>
    <property type="molecule type" value="Genomic_DNA"/>
</dbReference>
<keyword evidence="3" id="KW-1185">Reference proteome</keyword>
<name>G4ZUA4_PHYSP</name>
<evidence type="ECO:0000313" key="2">
    <source>
        <dbReference type="EMBL" id="EGZ13378.1"/>
    </source>
</evidence>
<gene>
    <name evidence="2" type="ORF">PHYSODRAFT_512661</name>
</gene>